<proteinExistence type="predicted"/>
<comment type="caution">
    <text evidence="2">The sequence shown here is derived from an EMBL/GenBank/DDBJ whole genome shotgun (WGS) entry which is preliminary data.</text>
</comment>
<name>A0A8X6KXH9_TRICU</name>
<keyword evidence="3" id="KW-1185">Reference proteome</keyword>
<dbReference type="EMBL" id="BMAO01013302">
    <property type="protein sequence ID" value="GFQ87766.1"/>
    <property type="molecule type" value="Genomic_DNA"/>
</dbReference>
<dbReference type="Proteomes" id="UP000887116">
    <property type="component" value="Unassembled WGS sequence"/>
</dbReference>
<evidence type="ECO:0000313" key="2">
    <source>
        <dbReference type="EMBL" id="GFQ87766.1"/>
    </source>
</evidence>
<evidence type="ECO:0000259" key="1">
    <source>
        <dbReference type="PROSITE" id="PS51410"/>
    </source>
</evidence>
<dbReference type="PROSITE" id="PS51410">
    <property type="entry name" value="BH4_AAA_HYDROXYL_2"/>
    <property type="match status" value="1"/>
</dbReference>
<reference evidence="2" key="1">
    <citation type="submission" date="2020-07" db="EMBL/GenBank/DDBJ databases">
        <title>Multicomponent nature underlies the extraordinary mechanical properties of spider dragline silk.</title>
        <authorList>
            <person name="Kono N."/>
            <person name="Nakamura H."/>
            <person name="Mori M."/>
            <person name="Yoshida Y."/>
            <person name="Ohtoshi R."/>
            <person name="Malay A.D."/>
            <person name="Moran D.A.P."/>
            <person name="Tomita M."/>
            <person name="Numata K."/>
            <person name="Arakawa K."/>
        </authorList>
    </citation>
    <scope>NUCLEOTIDE SEQUENCE</scope>
</reference>
<dbReference type="InterPro" id="IPR019774">
    <property type="entry name" value="Aromatic-AA_hydroxylase_C"/>
</dbReference>
<protein>
    <recommendedName>
        <fullName evidence="1">Biopterin-dependent aromatic amino acid hydroxylase family profile domain-containing protein</fullName>
    </recommendedName>
</protein>
<gene>
    <name evidence="2" type="ORF">TNCT_30381</name>
</gene>
<dbReference type="AlphaFoldDB" id="A0A8X6KXH9"/>
<feature type="domain" description="Biopterin-dependent aromatic amino acid hydroxylase family profile" evidence="1">
    <location>
        <begin position="1"/>
        <end position="50"/>
    </location>
</feature>
<sequence length="50" mass="5793">QNEDCRWESIVFLLWRKERHQEIQRHGLDVKAFAIRYGGGVLSSPGGTDH</sequence>
<accession>A0A8X6KXH9</accession>
<organism evidence="2 3">
    <name type="scientific">Trichonephila clavata</name>
    <name type="common">Joro spider</name>
    <name type="synonym">Nephila clavata</name>
    <dbReference type="NCBI Taxonomy" id="2740835"/>
    <lineage>
        <taxon>Eukaryota</taxon>
        <taxon>Metazoa</taxon>
        <taxon>Ecdysozoa</taxon>
        <taxon>Arthropoda</taxon>
        <taxon>Chelicerata</taxon>
        <taxon>Arachnida</taxon>
        <taxon>Araneae</taxon>
        <taxon>Araneomorphae</taxon>
        <taxon>Entelegynae</taxon>
        <taxon>Araneoidea</taxon>
        <taxon>Nephilidae</taxon>
        <taxon>Trichonephila</taxon>
    </lineage>
</organism>
<evidence type="ECO:0000313" key="3">
    <source>
        <dbReference type="Proteomes" id="UP000887116"/>
    </source>
</evidence>
<dbReference type="GO" id="GO:0016714">
    <property type="term" value="F:oxidoreductase activity, acting on paired donors, with incorporation or reduction of molecular oxygen, reduced pteridine as one donor, and incorporation of one atom of oxygen"/>
    <property type="evidence" value="ECO:0007669"/>
    <property type="project" value="InterPro"/>
</dbReference>
<feature type="non-terminal residue" evidence="2">
    <location>
        <position position="1"/>
    </location>
</feature>